<sequence length="155" mass="16400">MATAAVPGPTLQEQQAMAESFMNSCAIRATMGAGLGYVMGYVFPMIMFAFGGMGVGDTTVGVSARTHWKTYKSDFKRQMKGATRSAGGWAMIGFLFGGLELAVEKRRARHDIWNPTVTGFVVGAVQARSAGPLLACGAGTAFAGFSAGMYWLMPH</sequence>
<comment type="similarity">
    <text evidence="2 8">Belongs to the Tim17/Tim22/Tim23 family.</text>
</comment>
<dbReference type="PANTHER" id="PTHR14110:SF0">
    <property type="entry name" value="MITOCHONDRIAL IMPORT INNER MEMBRANE TRANSLOCASE SUBUNIT TIM22"/>
    <property type="match status" value="1"/>
</dbReference>
<evidence type="ECO:0000256" key="3">
    <source>
        <dbReference type="ARBA" id="ARBA00022692"/>
    </source>
</evidence>
<protein>
    <recommendedName>
        <fullName evidence="8">Mitochondrial import inner membrane translocase subunit TIM22</fullName>
    </recommendedName>
</protein>
<keyword evidence="7 8" id="KW-0472">Membrane</keyword>
<keyword evidence="8" id="KW-0813">Transport</keyword>
<dbReference type="GO" id="GO:0045039">
    <property type="term" value="P:protein insertion into mitochondrial inner membrane"/>
    <property type="evidence" value="ECO:0007669"/>
    <property type="project" value="UniProtKB-UniRule"/>
</dbReference>
<dbReference type="GO" id="GO:0030943">
    <property type="term" value="F:mitochondrion targeting sequence binding"/>
    <property type="evidence" value="ECO:0007669"/>
    <property type="project" value="TreeGrafter"/>
</dbReference>
<proteinExistence type="inferred from homology"/>
<comment type="function">
    <text evidence="8">Essential core component of the TIM22 complex, a complex that mediates the import and insertion of multi-pass transmembrane proteins into the mitochondrial inner membrane. In the TIM22 complex, it constitutes the voltage-activated and signal-gated channel. Forms a twin-pore translocase that uses the membrane potential as external driving force in 2 voltage-dependent steps.</text>
</comment>
<dbReference type="InterPro" id="IPR039175">
    <property type="entry name" value="TIM22"/>
</dbReference>
<dbReference type="AlphaFoldDB" id="A0A7S1IIP0"/>
<keyword evidence="8" id="KW-0811">Translocation</keyword>
<evidence type="ECO:0000256" key="6">
    <source>
        <dbReference type="ARBA" id="ARBA00023128"/>
    </source>
</evidence>
<feature type="transmembrane region" description="Helical" evidence="8">
    <location>
        <begin position="130"/>
        <end position="152"/>
    </location>
</feature>
<name>A0A7S1IIP0_9EUGL</name>
<evidence type="ECO:0000256" key="8">
    <source>
        <dbReference type="RuleBase" id="RU367038"/>
    </source>
</evidence>
<dbReference type="GO" id="GO:0042721">
    <property type="term" value="C:TIM22 mitochondrial import inner membrane insertion complex"/>
    <property type="evidence" value="ECO:0007669"/>
    <property type="project" value="UniProtKB-UniRule"/>
</dbReference>
<keyword evidence="4 8" id="KW-0999">Mitochondrion inner membrane</keyword>
<feature type="transmembrane region" description="Helical" evidence="8">
    <location>
        <begin position="41"/>
        <end position="64"/>
    </location>
</feature>
<feature type="transmembrane region" description="Helical" evidence="8">
    <location>
        <begin position="85"/>
        <end position="103"/>
    </location>
</feature>
<dbReference type="PANTHER" id="PTHR14110">
    <property type="entry name" value="MITOCHONDRIAL IMPORT INNER MEMBRANE TRANSLOCASE SUBUNIT TIM22"/>
    <property type="match status" value="1"/>
</dbReference>
<gene>
    <name evidence="9" type="ORF">EGYM00392_LOCUS24411</name>
</gene>
<evidence type="ECO:0000256" key="5">
    <source>
        <dbReference type="ARBA" id="ARBA00022989"/>
    </source>
</evidence>
<dbReference type="EMBL" id="HBGA01065545">
    <property type="protein sequence ID" value="CAD9013309.1"/>
    <property type="molecule type" value="Transcribed_RNA"/>
</dbReference>
<dbReference type="GO" id="GO:0008320">
    <property type="term" value="F:protein transmembrane transporter activity"/>
    <property type="evidence" value="ECO:0007669"/>
    <property type="project" value="UniProtKB-UniRule"/>
</dbReference>
<evidence type="ECO:0000256" key="4">
    <source>
        <dbReference type="ARBA" id="ARBA00022792"/>
    </source>
</evidence>
<organism evidence="9">
    <name type="scientific">Eutreptiella gymnastica</name>
    <dbReference type="NCBI Taxonomy" id="73025"/>
    <lineage>
        <taxon>Eukaryota</taxon>
        <taxon>Discoba</taxon>
        <taxon>Euglenozoa</taxon>
        <taxon>Euglenida</taxon>
        <taxon>Spirocuta</taxon>
        <taxon>Euglenophyceae</taxon>
        <taxon>Eutreptiales</taxon>
        <taxon>Eutreptiaceae</taxon>
        <taxon>Eutreptiella</taxon>
    </lineage>
</organism>
<evidence type="ECO:0000256" key="2">
    <source>
        <dbReference type="ARBA" id="ARBA00008444"/>
    </source>
</evidence>
<evidence type="ECO:0000256" key="1">
    <source>
        <dbReference type="ARBA" id="ARBA00004448"/>
    </source>
</evidence>
<keyword evidence="5 8" id="KW-1133">Transmembrane helix</keyword>
<keyword evidence="8" id="KW-0653">Protein transport</keyword>
<reference evidence="9" key="1">
    <citation type="submission" date="2021-01" db="EMBL/GenBank/DDBJ databases">
        <authorList>
            <person name="Corre E."/>
            <person name="Pelletier E."/>
            <person name="Niang G."/>
            <person name="Scheremetjew M."/>
            <person name="Finn R."/>
            <person name="Kale V."/>
            <person name="Holt S."/>
            <person name="Cochrane G."/>
            <person name="Meng A."/>
            <person name="Brown T."/>
            <person name="Cohen L."/>
        </authorList>
    </citation>
    <scope>NUCLEOTIDE SEQUENCE</scope>
    <source>
        <strain evidence="9">NIES-381</strain>
    </source>
</reference>
<accession>A0A7S1IIP0</accession>
<evidence type="ECO:0000256" key="7">
    <source>
        <dbReference type="ARBA" id="ARBA00023136"/>
    </source>
</evidence>
<comment type="subunit">
    <text evidence="8">Component of the TIM22 complex.</text>
</comment>
<evidence type="ECO:0000313" key="9">
    <source>
        <dbReference type="EMBL" id="CAD9013309.1"/>
    </source>
</evidence>
<comment type="subcellular location">
    <subcellularLocation>
        <location evidence="1 8">Mitochondrion inner membrane</location>
        <topology evidence="1 8">Multi-pass membrane protein</topology>
    </subcellularLocation>
</comment>
<keyword evidence="3 8" id="KW-0812">Transmembrane</keyword>
<keyword evidence="6 8" id="KW-0496">Mitochondrion</keyword>
<dbReference type="Pfam" id="PF02466">
    <property type="entry name" value="Tim17"/>
    <property type="match status" value="1"/>
</dbReference>